<accession>A0A8T3DQ92</accession>
<sequence length="236" mass="27749">MQHRAYQPILPCGNKYLQHKWDKSHYEMHKKKVKSAEPTVNTSQPQTYGHLHLKMKKLKLEEERMGIIQRDNELLLEKIAFIMRTTGRIDNRNCYESRSLCREKRQQELHRVTKENQIIVERLSRCESRYSAKQWHEDWLRIERYRESIARYPRSKSLTEAQTKFIKKEAKEGRREKSDKEKNCSGGDQSECSAPSDGSNSIEKTETDTKDVSKGFKSAEMNNADTQDSATHKEIA</sequence>
<dbReference type="InterPro" id="IPR038792">
    <property type="entry name" value="CFAP97D1/2"/>
</dbReference>
<dbReference type="Pfam" id="PF13879">
    <property type="entry name" value="Hmw_CFAP97"/>
    <property type="match status" value="1"/>
</dbReference>
<evidence type="ECO:0008006" key="5">
    <source>
        <dbReference type="Google" id="ProtNLM"/>
    </source>
</evidence>
<dbReference type="InterPro" id="IPR029488">
    <property type="entry name" value="Hmw/CFAP97"/>
</dbReference>
<reference evidence="3" key="1">
    <citation type="submission" date="2021-01" db="EMBL/GenBank/DDBJ databases">
        <authorList>
            <person name="Zahm M."/>
            <person name="Roques C."/>
            <person name="Cabau C."/>
            <person name="Klopp C."/>
            <person name="Donnadieu C."/>
            <person name="Jouanno E."/>
            <person name="Lampietro C."/>
            <person name="Louis A."/>
            <person name="Herpin A."/>
            <person name="Echchiki A."/>
            <person name="Berthelot C."/>
            <person name="Parey E."/>
            <person name="Roest-Crollius H."/>
            <person name="Braasch I."/>
            <person name="Postlethwait J."/>
            <person name="Bobe J."/>
            <person name="Montfort J."/>
            <person name="Bouchez O."/>
            <person name="Begum T."/>
            <person name="Mejri S."/>
            <person name="Adams A."/>
            <person name="Chen W.-J."/>
            <person name="Guiguen Y."/>
        </authorList>
    </citation>
    <scope>NUCLEOTIDE SEQUENCE</scope>
    <source>
        <tissue evidence="3">Blood</tissue>
    </source>
</reference>
<comment type="similarity">
    <text evidence="1">Belongs to the CFAP97 family.</text>
</comment>
<dbReference type="PANTHER" id="PTHR33768">
    <property type="entry name" value="MIP11318P"/>
    <property type="match status" value="1"/>
</dbReference>
<comment type="caution">
    <text evidence="3">The sequence shown here is derived from an EMBL/GenBank/DDBJ whole genome shotgun (WGS) entry which is preliminary data.</text>
</comment>
<feature type="compositionally biased region" description="Polar residues" evidence="2">
    <location>
        <begin position="220"/>
        <end position="229"/>
    </location>
</feature>
<dbReference type="EMBL" id="JAERUA010000005">
    <property type="protein sequence ID" value="KAI1899609.1"/>
    <property type="molecule type" value="Genomic_DNA"/>
</dbReference>
<organism evidence="3 4">
    <name type="scientific">Albula goreensis</name>
    <dbReference type="NCBI Taxonomy" id="1534307"/>
    <lineage>
        <taxon>Eukaryota</taxon>
        <taxon>Metazoa</taxon>
        <taxon>Chordata</taxon>
        <taxon>Craniata</taxon>
        <taxon>Vertebrata</taxon>
        <taxon>Euteleostomi</taxon>
        <taxon>Actinopterygii</taxon>
        <taxon>Neopterygii</taxon>
        <taxon>Teleostei</taxon>
        <taxon>Albuliformes</taxon>
        <taxon>Albulidae</taxon>
        <taxon>Albula</taxon>
    </lineage>
</organism>
<feature type="compositionally biased region" description="Polar residues" evidence="2">
    <location>
        <begin position="186"/>
        <end position="202"/>
    </location>
</feature>
<feature type="region of interest" description="Disordered" evidence="2">
    <location>
        <begin position="167"/>
        <end position="236"/>
    </location>
</feature>
<name>A0A8T3DQ92_9TELE</name>
<gene>
    <name evidence="3" type="ORF">AGOR_G00063550</name>
</gene>
<evidence type="ECO:0000313" key="4">
    <source>
        <dbReference type="Proteomes" id="UP000829720"/>
    </source>
</evidence>
<dbReference type="OrthoDB" id="2163395at2759"/>
<protein>
    <recommendedName>
        <fullName evidence="5">Cilia- and flagella-associated protein 97</fullName>
    </recommendedName>
</protein>
<proteinExistence type="inferred from homology"/>
<dbReference type="Proteomes" id="UP000829720">
    <property type="component" value="Unassembled WGS sequence"/>
</dbReference>
<feature type="compositionally biased region" description="Basic and acidic residues" evidence="2">
    <location>
        <begin position="167"/>
        <end position="183"/>
    </location>
</feature>
<evidence type="ECO:0000256" key="1">
    <source>
        <dbReference type="ARBA" id="ARBA00008315"/>
    </source>
</evidence>
<dbReference type="AlphaFoldDB" id="A0A8T3DQ92"/>
<feature type="compositionally biased region" description="Basic and acidic residues" evidence="2">
    <location>
        <begin position="203"/>
        <end position="214"/>
    </location>
</feature>
<evidence type="ECO:0000313" key="3">
    <source>
        <dbReference type="EMBL" id="KAI1899609.1"/>
    </source>
</evidence>
<evidence type="ECO:0000256" key="2">
    <source>
        <dbReference type="SAM" id="MobiDB-lite"/>
    </source>
</evidence>
<keyword evidence="4" id="KW-1185">Reference proteome</keyword>
<dbReference type="PANTHER" id="PTHR33768:SF7">
    <property type="entry name" value="CFAP97 DOMAIN CONTAINING 2"/>
    <property type="match status" value="1"/>
</dbReference>